<reference evidence="2 3" key="1">
    <citation type="submission" date="2016-12" db="EMBL/GenBank/DDBJ databases">
        <title>The genomes of Aspergillus section Nigri reveals drivers in fungal speciation.</title>
        <authorList>
            <consortium name="DOE Joint Genome Institute"/>
            <person name="Vesth T.C."/>
            <person name="Nybo J."/>
            <person name="Theobald S."/>
            <person name="Brandl J."/>
            <person name="Frisvad J.C."/>
            <person name="Nielsen K.F."/>
            <person name="Lyhne E.K."/>
            <person name="Kogle M.E."/>
            <person name="Kuo A."/>
            <person name="Riley R."/>
            <person name="Clum A."/>
            <person name="Nolan M."/>
            <person name="Lipzen A."/>
            <person name="Salamov A."/>
            <person name="Henrissat B."/>
            <person name="Wiebenga A."/>
            <person name="De Vries R.P."/>
            <person name="Grigoriev I.V."/>
            <person name="Mortensen U.H."/>
            <person name="Andersen M.R."/>
            <person name="Baker S.E."/>
        </authorList>
    </citation>
    <scope>NUCLEOTIDE SEQUENCE [LARGE SCALE GENOMIC DNA]</scope>
    <source>
        <strain evidence="2 3">JOP 1030-1</strain>
    </source>
</reference>
<evidence type="ECO:0008006" key="4">
    <source>
        <dbReference type="Google" id="ProtNLM"/>
    </source>
</evidence>
<dbReference type="RefSeq" id="XP_025432275.1">
    <property type="nucleotide sequence ID" value="XM_025571414.1"/>
</dbReference>
<organism evidence="2 3">
    <name type="scientific">Aspergillus saccharolyticus JOP 1030-1</name>
    <dbReference type="NCBI Taxonomy" id="1450539"/>
    <lineage>
        <taxon>Eukaryota</taxon>
        <taxon>Fungi</taxon>
        <taxon>Dikarya</taxon>
        <taxon>Ascomycota</taxon>
        <taxon>Pezizomycotina</taxon>
        <taxon>Eurotiomycetes</taxon>
        <taxon>Eurotiomycetidae</taxon>
        <taxon>Eurotiales</taxon>
        <taxon>Aspergillaceae</taxon>
        <taxon>Aspergillus</taxon>
        <taxon>Aspergillus subgen. Circumdati</taxon>
    </lineage>
</organism>
<keyword evidence="1" id="KW-1133">Transmembrane helix</keyword>
<keyword evidence="1" id="KW-0812">Transmembrane</keyword>
<dbReference type="OrthoDB" id="2117718at2759"/>
<feature type="transmembrane region" description="Helical" evidence="1">
    <location>
        <begin position="227"/>
        <end position="250"/>
    </location>
</feature>
<dbReference type="EMBL" id="KZ821228">
    <property type="protein sequence ID" value="PYH46293.1"/>
    <property type="molecule type" value="Genomic_DNA"/>
</dbReference>
<keyword evidence="3" id="KW-1185">Reference proteome</keyword>
<evidence type="ECO:0000313" key="2">
    <source>
        <dbReference type="EMBL" id="PYH46293.1"/>
    </source>
</evidence>
<evidence type="ECO:0000313" key="3">
    <source>
        <dbReference type="Proteomes" id="UP000248349"/>
    </source>
</evidence>
<sequence>MVSTEGERLDRVSQIGLHLFQHELRSVSTDILRHLALHCVYGLRSFLLVHGKRILGVLRQELDKLVSKHVLTVEQAAVLRHGVVPTINSGFPQLSDLIDKQSRALINEDKYIIKPVRSGRGDGILLGRELSVSEWENLLLDLRDPALAPGRTVYNIQPLIDQPLLELLDHRGEVQLSPLVGSCHLANGSFKGLDFWRADGKKIYNLNRGAVGCWGWLRVRIDGVHEILLLNGLVYDLAGGYFFLVSMFLAT</sequence>
<gene>
    <name evidence="2" type="ORF">BP01DRAFT_27657</name>
</gene>
<protein>
    <recommendedName>
        <fullName evidence="4">Alpha-L-glutamate ligase-related protein ATP-grasp domain-containing protein</fullName>
    </recommendedName>
</protein>
<evidence type="ECO:0000256" key="1">
    <source>
        <dbReference type="SAM" id="Phobius"/>
    </source>
</evidence>
<proteinExistence type="predicted"/>
<dbReference type="GeneID" id="37072642"/>
<dbReference type="AlphaFoldDB" id="A0A318ZPB8"/>
<dbReference type="SUPFAM" id="SSF56059">
    <property type="entry name" value="Glutathione synthetase ATP-binding domain-like"/>
    <property type="match status" value="1"/>
</dbReference>
<accession>A0A318ZPB8</accession>
<keyword evidence="1" id="KW-0472">Membrane</keyword>
<dbReference type="Proteomes" id="UP000248349">
    <property type="component" value="Unassembled WGS sequence"/>
</dbReference>
<name>A0A318ZPB8_9EURO</name>